<gene>
    <name evidence="1" type="ORF">EJC49_16720</name>
</gene>
<evidence type="ECO:0000313" key="1">
    <source>
        <dbReference type="EMBL" id="RST85239.1"/>
    </source>
</evidence>
<protein>
    <submittedName>
        <fullName evidence="1">Aldose 1-epimerase family protein</fullName>
    </submittedName>
</protein>
<dbReference type="InterPro" id="IPR008183">
    <property type="entry name" value="Aldose_1/G6P_1-epimerase"/>
</dbReference>
<dbReference type="Pfam" id="PF01263">
    <property type="entry name" value="Aldose_epim"/>
    <property type="match status" value="1"/>
</dbReference>
<evidence type="ECO:0000313" key="2">
    <source>
        <dbReference type="Proteomes" id="UP000278398"/>
    </source>
</evidence>
<dbReference type="OrthoDB" id="9795355at2"/>
<dbReference type="AlphaFoldDB" id="A0A3R9ZQF4"/>
<dbReference type="GO" id="GO:0016853">
    <property type="term" value="F:isomerase activity"/>
    <property type="evidence" value="ECO:0007669"/>
    <property type="project" value="InterPro"/>
</dbReference>
<dbReference type="InterPro" id="IPR011013">
    <property type="entry name" value="Gal_mutarotase_sf_dom"/>
</dbReference>
<accession>A0A3R9ZQF4</accession>
<proteinExistence type="predicted"/>
<name>A0A3R9ZQF4_9HYPH</name>
<dbReference type="RefSeq" id="WP_126701096.1">
    <property type="nucleotide sequence ID" value="NZ_RWKW01000061.1"/>
</dbReference>
<keyword evidence="2" id="KW-1185">Reference proteome</keyword>
<dbReference type="SUPFAM" id="SSF74650">
    <property type="entry name" value="Galactose mutarotase-like"/>
    <property type="match status" value="1"/>
</dbReference>
<dbReference type="InterPro" id="IPR014718">
    <property type="entry name" value="GH-type_carb-bd"/>
</dbReference>
<reference evidence="1 2" key="1">
    <citation type="submission" date="2018-12" db="EMBL/GenBank/DDBJ databases">
        <title>Mesorhizobium carbonis sp. nov., isolated from coal mine water.</title>
        <authorList>
            <person name="Xin W."/>
            <person name="Xu Z."/>
            <person name="Xiang F."/>
            <person name="Zhang J."/>
            <person name="Xi L."/>
            <person name="Liu J."/>
        </authorList>
    </citation>
    <scope>NUCLEOTIDE SEQUENCE [LARGE SCALE GENOMIC DNA]</scope>
    <source>
        <strain evidence="1 2">B2.3</strain>
    </source>
</reference>
<dbReference type="CDD" id="cd09024">
    <property type="entry name" value="Aldose_epim_lacX"/>
    <property type="match status" value="1"/>
</dbReference>
<comment type="caution">
    <text evidence="1">The sequence shown here is derived from an EMBL/GenBank/DDBJ whole genome shotgun (WGS) entry which is preliminary data.</text>
</comment>
<dbReference type="InterPro" id="IPR037481">
    <property type="entry name" value="LacX"/>
</dbReference>
<dbReference type="GO" id="GO:0030246">
    <property type="term" value="F:carbohydrate binding"/>
    <property type="evidence" value="ECO:0007669"/>
    <property type="project" value="InterPro"/>
</dbReference>
<dbReference type="Gene3D" id="2.70.98.10">
    <property type="match status" value="1"/>
</dbReference>
<dbReference type="GO" id="GO:0005975">
    <property type="term" value="P:carbohydrate metabolic process"/>
    <property type="evidence" value="ECO:0007669"/>
    <property type="project" value="InterPro"/>
</dbReference>
<dbReference type="Proteomes" id="UP000278398">
    <property type="component" value="Unassembled WGS sequence"/>
</dbReference>
<sequence>MRIVLEDDAARAEIALRGAELVHWSVGGRPLTWEPDPAVWAAVSPILFPVVGWARGGVVRVDGRTYPMPVHGFAAGLDFEIVAHEGPSAVFRLRDGPATAGHYPFRFALTLHYRLEGPSLAVTFSVENCDDRAMPYALGIHPGFRWPLSGQARDGHSVAFETAEEASVPVIAPGGLFSKERRPIPLEQGRLALNDAVLAQEALCLLDVRSRSLRYAAPDGSALRIAWEDFAHCAIWSRPPAPFVSIESWTGHGDPVGFEGALSDKPSMRLLAPGETGRHAVRYTFEGGCGRGGPSRISR</sequence>
<organism evidence="1 2">
    <name type="scientific">Aquibium carbonis</name>
    <dbReference type="NCBI Taxonomy" id="2495581"/>
    <lineage>
        <taxon>Bacteria</taxon>
        <taxon>Pseudomonadati</taxon>
        <taxon>Pseudomonadota</taxon>
        <taxon>Alphaproteobacteria</taxon>
        <taxon>Hyphomicrobiales</taxon>
        <taxon>Phyllobacteriaceae</taxon>
        <taxon>Aquibium</taxon>
    </lineage>
</organism>
<dbReference type="EMBL" id="RWKW01000061">
    <property type="protein sequence ID" value="RST85239.1"/>
    <property type="molecule type" value="Genomic_DNA"/>
</dbReference>